<keyword evidence="2" id="KW-0238">DNA-binding</keyword>
<evidence type="ECO:0000256" key="3">
    <source>
        <dbReference type="ARBA" id="ARBA00023163"/>
    </source>
</evidence>
<reference evidence="5 6" key="1">
    <citation type="journal article" date="2010" name="J. Bacteriol.">
        <title>The genetic basis of laboratory adaptation in Caulobacter crescentus.</title>
        <authorList>
            <person name="Marks M.E."/>
            <person name="Castro-Rojas C.M."/>
            <person name="Teiling C."/>
            <person name="Du L."/>
            <person name="Kapatral V."/>
            <person name="Walunas T.L."/>
            <person name="Crosson S."/>
        </authorList>
    </citation>
    <scope>NUCLEOTIDE SEQUENCE [LARGE SCALE GENOMIC DNA]</scope>
    <source>
        <strain evidence="6">NA1000 / CB15N</strain>
    </source>
</reference>
<dbReference type="SUPFAM" id="SSF53822">
    <property type="entry name" value="Periplasmic binding protein-like I"/>
    <property type="match status" value="1"/>
</dbReference>
<feature type="domain" description="HTH lacI-type" evidence="4">
    <location>
        <begin position="34"/>
        <end position="87"/>
    </location>
</feature>
<dbReference type="SMART" id="SM00354">
    <property type="entry name" value="HTH_LACI"/>
    <property type="match status" value="1"/>
</dbReference>
<dbReference type="PATRIC" id="fig|565050.3.peg.543"/>
<evidence type="ECO:0000313" key="5">
    <source>
        <dbReference type="EMBL" id="ACL94015.1"/>
    </source>
</evidence>
<dbReference type="SMR" id="A0A0H3C633"/>
<dbReference type="Gene3D" id="3.40.50.2300">
    <property type="match status" value="2"/>
</dbReference>
<sequence>MWELHGSACCYNRAIGRNQCRDSGPRWMKDQRQVTRALAGNPLIPKPLRDQIVEIAQTHGYVVNQSARSLRLRKTDTIGVIIPLGHETGQLISDPFFLEMIGRLADEITRRNYAVLLHKVVVTETGWLERIIQAHRADGLLLIGQSNQHDVLNAVAQTYKPLVVWGAQLPGQTYCAVGSDNVAGGRLAVAHLVQAGRRKIAFLGATHAPEAAQRFEGYRQGLAEAGLAFDPALVVAAHYTMDEAREAIADFIATGADFDAVFAFSDVIALAAIAALTEAGRSVPRDVAVVGFDDIVLARHSAPPLTTVRQDLEFAARKMVDRLFARMAGEPAESALSPVELIVRGSSV</sequence>
<evidence type="ECO:0000256" key="2">
    <source>
        <dbReference type="ARBA" id="ARBA00023125"/>
    </source>
</evidence>
<dbReference type="OrthoDB" id="8433438at2"/>
<evidence type="ECO:0000256" key="1">
    <source>
        <dbReference type="ARBA" id="ARBA00023015"/>
    </source>
</evidence>
<dbReference type="Proteomes" id="UP000001364">
    <property type="component" value="Chromosome"/>
</dbReference>
<dbReference type="Gene3D" id="1.10.260.40">
    <property type="entry name" value="lambda repressor-like DNA-binding domains"/>
    <property type="match status" value="1"/>
</dbReference>
<keyword evidence="3" id="KW-0804">Transcription</keyword>
<gene>
    <name evidence="5" type="ordered locus">CCNA_00550</name>
</gene>
<dbReference type="PANTHER" id="PTHR30146">
    <property type="entry name" value="LACI-RELATED TRANSCRIPTIONAL REPRESSOR"/>
    <property type="match status" value="1"/>
</dbReference>
<dbReference type="PANTHER" id="PTHR30146:SF120">
    <property type="entry name" value="ALANINE RACEMASE"/>
    <property type="match status" value="1"/>
</dbReference>
<dbReference type="EMBL" id="CP001340">
    <property type="protein sequence ID" value="ACL94015.1"/>
    <property type="molecule type" value="Genomic_DNA"/>
</dbReference>
<dbReference type="HOGENOM" id="CLU_037628_6_2_5"/>
<evidence type="ECO:0000313" key="6">
    <source>
        <dbReference type="Proteomes" id="UP000001364"/>
    </source>
</evidence>
<proteinExistence type="predicted"/>
<dbReference type="Pfam" id="PF13377">
    <property type="entry name" value="Peripla_BP_3"/>
    <property type="match status" value="1"/>
</dbReference>
<dbReference type="InterPro" id="IPR010982">
    <property type="entry name" value="Lambda_DNA-bd_dom_sf"/>
</dbReference>
<accession>A0A0H3C633</accession>
<dbReference type="RefSeq" id="WP_010918404.1">
    <property type="nucleotide sequence ID" value="NC_011916.1"/>
</dbReference>
<dbReference type="InterPro" id="IPR028082">
    <property type="entry name" value="Peripla_BP_I"/>
</dbReference>
<dbReference type="PhylomeDB" id="A0A0H3C633"/>
<dbReference type="GO" id="GO:0000976">
    <property type="term" value="F:transcription cis-regulatory region binding"/>
    <property type="evidence" value="ECO:0007669"/>
    <property type="project" value="TreeGrafter"/>
</dbReference>
<dbReference type="KEGG" id="ccs:CCNA_00550"/>
<dbReference type="GeneID" id="7332240"/>
<dbReference type="SUPFAM" id="SSF47413">
    <property type="entry name" value="lambda repressor-like DNA-binding domains"/>
    <property type="match status" value="1"/>
</dbReference>
<name>A0A0H3C633_CAUVN</name>
<organism evidence="5 6">
    <name type="scientific">Caulobacter vibrioides (strain NA1000 / CB15N)</name>
    <name type="common">Caulobacter crescentus</name>
    <dbReference type="NCBI Taxonomy" id="565050"/>
    <lineage>
        <taxon>Bacteria</taxon>
        <taxon>Pseudomonadati</taxon>
        <taxon>Pseudomonadota</taxon>
        <taxon>Alphaproteobacteria</taxon>
        <taxon>Caulobacterales</taxon>
        <taxon>Caulobacteraceae</taxon>
        <taxon>Caulobacter</taxon>
    </lineage>
</organism>
<evidence type="ECO:0000259" key="4">
    <source>
        <dbReference type="SMART" id="SM00354"/>
    </source>
</evidence>
<protein>
    <submittedName>
        <fullName evidence="5">LacI-family transcriptional regulator</fullName>
    </submittedName>
</protein>
<keyword evidence="1" id="KW-0805">Transcription regulation</keyword>
<dbReference type="GO" id="GO:0003700">
    <property type="term" value="F:DNA-binding transcription factor activity"/>
    <property type="evidence" value="ECO:0007669"/>
    <property type="project" value="TreeGrafter"/>
</dbReference>
<dbReference type="RefSeq" id="YP_002515923.1">
    <property type="nucleotide sequence ID" value="NC_011916.1"/>
</dbReference>
<dbReference type="InterPro" id="IPR046335">
    <property type="entry name" value="LacI/GalR-like_sensor"/>
</dbReference>
<dbReference type="AlphaFoldDB" id="A0A0H3C633"/>
<keyword evidence="6" id="KW-1185">Reference proteome</keyword>
<dbReference type="InterPro" id="IPR000843">
    <property type="entry name" value="HTH_LacI"/>
</dbReference>